<dbReference type="SUPFAM" id="SSF53098">
    <property type="entry name" value="Ribonuclease H-like"/>
    <property type="match status" value="1"/>
</dbReference>
<dbReference type="InterPro" id="IPR012337">
    <property type="entry name" value="RNaseH-like_sf"/>
</dbReference>
<proteinExistence type="predicted"/>
<dbReference type="Gene3D" id="3.30.420.10">
    <property type="entry name" value="Ribonuclease H-like superfamily/Ribonuclease H"/>
    <property type="match status" value="1"/>
</dbReference>
<sequence length="341" mass="38568">MTPSPHDSCLLYRNKPSTIINDNTIPFGLSGLQTDDTLFLANLSFAKLEKDKMNFLCKKREKLTENHDLKFNGSLIRLEKGIINLLQKLQCDKITSAIDQNSYISQRARGAYVATMCQPEAAYDLSFAAQIRDPQTIDIERLNRRLAWQQNNTSRGLKFIPLDIGTLKLVVFTDSSFHSNPDYSSQLGYVIALVDGEGKANTIHWQSVKCKRVTKSVSASELYAISLGFDQGSALNFSINSILKLPKPIPLIICTDSRTIFDCLTRLNTVQEKRLMIDIMCLREAYEKREITEIKWIPGKSNPADALTKSKNVSQALQKLVETNWVDLESSKWVEREIKAN</sequence>
<evidence type="ECO:0000313" key="1">
    <source>
        <dbReference type="EMBL" id="KHJ32728.1"/>
    </source>
</evidence>
<dbReference type="GO" id="GO:0003676">
    <property type="term" value="F:nucleic acid binding"/>
    <property type="evidence" value="ECO:0007669"/>
    <property type="project" value="InterPro"/>
</dbReference>
<dbReference type="STRING" id="52586.A0A0B1P378"/>
<dbReference type="AlphaFoldDB" id="A0A0B1P378"/>
<dbReference type="InterPro" id="IPR036397">
    <property type="entry name" value="RNaseH_sf"/>
</dbReference>
<comment type="caution">
    <text evidence="1">The sequence shown here is derived from an EMBL/GenBank/DDBJ whole genome shotgun (WGS) entry which is preliminary data.</text>
</comment>
<name>A0A0B1P378_UNCNE</name>
<dbReference type="Proteomes" id="UP000030854">
    <property type="component" value="Unassembled WGS sequence"/>
</dbReference>
<organism evidence="1 2">
    <name type="scientific">Uncinula necator</name>
    <name type="common">Grape powdery mildew</name>
    <dbReference type="NCBI Taxonomy" id="52586"/>
    <lineage>
        <taxon>Eukaryota</taxon>
        <taxon>Fungi</taxon>
        <taxon>Dikarya</taxon>
        <taxon>Ascomycota</taxon>
        <taxon>Pezizomycotina</taxon>
        <taxon>Leotiomycetes</taxon>
        <taxon>Erysiphales</taxon>
        <taxon>Erysiphaceae</taxon>
        <taxon>Erysiphe</taxon>
    </lineage>
</organism>
<accession>A0A0B1P378</accession>
<reference evidence="1 2" key="1">
    <citation type="journal article" date="2014" name="BMC Genomics">
        <title>Adaptive genomic structural variation in the grape powdery mildew pathogen, Erysiphe necator.</title>
        <authorList>
            <person name="Jones L."/>
            <person name="Riaz S."/>
            <person name="Morales-Cruz A."/>
            <person name="Amrine K.C."/>
            <person name="McGuire B."/>
            <person name="Gubler W.D."/>
            <person name="Walker M.A."/>
            <person name="Cantu D."/>
        </authorList>
    </citation>
    <scope>NUCLEOTIDE SEQUENCE [LARGE SCALE GENOMIC DNA]</scope>
    <source>
        <strain evidence="2">c</strain>
    </source>
</reference>
<evidence type="ECO:0000313" key="2">
    <source>
        <dbReference type="Proteomes" id="UP000030854"/>
    </source>
</evidence>
<gene>
    <name evidence="1" type="ORF">EV44_g1731</name>
</gene>
<keyword evidence="2" id="KW-1185">Reference proteome</keyword>
<protein>
    <submittedName>
        <fullName evidence="1">Uncharacterized protein</fullName>
    </submittedName>
</protein>
<dbReference type="HOGENOM" id="CLU_002055_1_1_1"/>
<dbReference type="EMBL" id="JNVN01001850">
    <property type="protein sequence ID" value="KHJ32728.1"/>
    <property type="molecule type" value="Genomic_DNA"/>
</dbReference>